<evidence type="ECO:0000313" key="1">
    <source>
        <dbReference type="EMBL" id="CAD9198183.1"/>
    </source>
</evidence>
<sequence length="147" mass="15660">MTSTLIQLASTCDGASDVAAAECNSGVSKELSLPSTTRFPVQEIYPGGDRALQRSTVFPVSPEAAACSAYLDALKRIQSCKMFCHRVSQTASMHSPPVTLTEMNMHNMLQNALSEIQRQLESLETEVGVGTLSQQLVCGDSSSTSSV</sequence>
<dbReference type="EMBL" id="HBGG01000717">
    <property type="protein sequence ID" value="CAD9198183.1"/>
    <property type="molecule type" value="Transcribed_RNA"/>
</dbReference>
<organism evidence="1">
    <name type="scientific">Tetraselmis chuii</name>
    <dbReference type="NCBI Taxonomy" id="63592"/>
    <lineage>
        <taxon>Eukaryota</taxon>
        <taxon>Viridiplantae</taxon>
        <taxon>Chlorophyta</taxon>
        <taxon>core chlorophytes</taxon>
        <taxon>Chlorodendrophyceae</taxon>
        <taxon>Chlorodendrales</taxon>
        <taxon>Chlorodendraceae</taxon>
        <taxon>Tetraselmis</taxon>
    </lineage>
</organism>
<protein>
    <submittedName>
        <fullName evidence="1">Uncharacterized protein</fullName>
    </submittedName>
</protein>
<name>A0A7S1SGQ8_9CHLO</name>
<proteinExistence type="predicted"/>
<gene>
    <name evidence="1" type="ORF">TCHU04912_LOCUS416</name>
</gene>
<reference evidence="1" key="1">
    <citation type="submission" date="2021-01" db="EMBL/GenBank/DDBJ databases">
        <authorList>
            <person name="Corre E."/>
            <person name="Pelletier E."/>
            <person name="Niang G."/>
            <person name="Scheremetjew M."/>
            <person name="Finn R."/>
            <person name="Kale V."/>
            <person name="Holt S."/>
            <person name="Cochrane G."/>
            <person name="Meng A."/>
            <person name="Brown T."/>
            <person name="Cohen L."/>
        </authorList>
    </citation>
    <scope>NUCLEOTIDE SEQUENCE</scope>
    <source>
        <strain evidence="1">PLY429</strain>
    </source>
</reference>
<dbReference type="AlphaFoldDB" id="A0A7S1SGQ8"/>
<accession>A0A7S1SGQ8</accession>